<protein>
    <submittedName>
        <fullName evidence="6">Toxin-antitoxin system toxin component, PIN family</fullName>
    </submittedName>
</protein>
<sequence>MPSPRRVIIDPNVWISALINPRGVPAQVVQLVMAGDIVPLVTAELLNELGGVLQRPKFRRWIKLEDAVAFVDALRLHSETVETAPPTQTTRDPKDVYLVAMSEASGAQIITGDADLLDAELQPPAVTPQQFLATWNG</sequence>
<evidence type="ECO:0000256" key="1">
    <source>
        <dbReference type="ARBA" id="ARBA00022722"/>
    </source>
</evidence>
<organism evidence="6 7">
    <name type="scientific">Tenggerimyces flavus</name>
    <dbReference type="NCBI Taxonomy" id="1708749"/>
    <lineage>
        <taxon>Bacteria</taxon>
        <taxon>Bacillati</taxon>
        <taxon>Actinomycetota</taxon>
        <taxon>Actinomycetes</taxon>
        <taxon>Propionibacteriales</taxon>
        <taxon>Nocardioidaceae</taxon>
        <taxon>Tenggerimyces</taxon>
    </lineage>
</organism>
<gene>
    <name evidence="6" type="ORF">ACFOUW_02485</name>
</gene>
<accession>A0ABV7Y3M2</accession>
<keyword evidence="1" id="KW-0540">Nuclease</keyword>
<evidence type="ECO:0000256" key="4">
    <source>
        <dbReference type="ARBA" id="ARBA00022842"/>
    </source>
</evidence>
<evidence type="ECO:0000259" key="5">
    <source>
        <dbReference type="Pfam" id="PF13470"/>
    </source>
</evidence>
<keyword evidence="3" id="KW-0378">Hydrolase</keyword>
<reference evidence="7" key="1">
    <citation type="journal article" date="2019" name="Int. J. Syst. Evol. Microbiol.">
        <title>The Global Catalogue of Microorganisms (GCM) 10K type strain sequencing project: providing services to taxonomists for standard genome sequencing and annotation.</title>
        <authorList>
            <consortium name="The Broad Institute Genomics Platform"/>
            <consortium name="The Broad Institute Genome Sequencing Center for Infectious Disease"/>
            <person name="Wu L."/>
            <person name="Ma J."/>
        </authorList>
    </citation>
    <scope>NUCLEOTIDE SEQUENCE [LARGE SCALE GENOMIC DNA]</scope>
    <source>
        <strain evidence="7">CGMCC 4.7241</strain>
    </source>
</reference>
<evidence type="ECO:0000313" key="6">
    <source>
        <dbReference type="EMBL" id="MFC3759692.1"/>
    </source>
</evidence>
<comment type="caution">
    <text evidence="6">The sequence shown here is derived from an EMBL/GenBank/DDBJ whole genome shotgun (WGS) entry which is preliminary data.</text>
</comment>
<proteinExistence type="predicted"/>
<dbReference type="Proteomes" id="UP001595699">
    <property type="component" value="Unassembled WGS sequence"/>
</dbReference>
<dbReference type="PANTHER" id="PTHR34610">
    <property type="entry name" value="SSL7007 PROTEIN"/>
    <property type="match status" value="1"/>
</dbReference>
<dbReference type="SUPFAM" id="SSF88723">
    <property type="entry name" value="PIN domain-like"/>
    <property type="match status" value="1"/>
</dbReference>
<dbReference type="NCBIfam" id="TIGR00305">
    <property type="entry name" value="putative toxin-antitoxin system toxin component, PIN family"/>
    <property type="match status" value="1"/>
</dbReference>
<dbReference type="InterPro" id="IPR002850">
    <property type="entry name" value="PIN_toxin-like"/>
</dbReference>
<keyword evidence="4" id="KW-0460">Magnesium</keyword>
<dbReference type="RefSeq" id="WP_205123280.1">
    <property type="nucleotide sequence ID" value="NZ_JBHRZH010000002.1"/>
</dbReference>
<dbReference type="InterPro" id="IPR002716">
    <property type="entry name" value="PIN_dom"/>
</dbReference>
<feature type="domain" description="PIN" evidence="5">
    <location>
        <begin position="6"/>
        <end position="113"/>
    </location>
</feature>
<evidence type="ECO:0000256" key="3">
    <source>
        <dbReference type="ARBA" id="ARBA00022801"/>
    </source>
</evidence>
<keyword evidence="2" id="KW-0479">Metal-binding</keyword>
<name>A0ABV7Y3M2_9ACTN</name>
<dbReference type="InterPro" id="IPR029060">
    <property type="entry name" value="PIN-like_dom_sf"/>
</dbReference>
<dbReference type="PANTHER" id="PTHR34610:SF4">
    <property type="entry name" value="SLL8027 PROTEIN"/>
    <property type="match status" value="1"/>
</dbReference>
<evidence type="ECO:0000313" key="7">
    <source>
        <dbReference type="Proteomes" id="UP001595699"/>
    </source>
</evidence>
<dbReference type="EMBL" id="JBHRZH010000002">
    <property type="protein sequence ID" value="MFC3759692.1"/>
    <property type="molecule type" value="Genomic_DNA"/>
</dbReference>
<evidence type="ECO:0000256" key="2">
    <source>
        <dbReference type="ARBA" id="ARBA00022723"/>
    </source>
</evidence>
<keyword evidence="7" id="KW-1185">Reference proteome</keyword>
<dbReference type="Pfam" id="PF13470">
    <property type="entry name" value="PIN_3"/>
    <property type="match status" value="1"/>
</dbReference>